<keyword evidence="1" id="KW-1133">Transmembrane helix</keyword>
<sequence>MENTERTRGVDNEVQWVFLSGLRVLLEGNVYEGQYLFRQLNWLAASLYLGFLFLTVVVYLHVFTAQLTNTYRIVKQNAEKTFAWQRMNFIVQVETTSLLSFALTTERNITPKKLK</sequence>
<reference evidence="2 3" key="1">
    <citation type="journal article" date="2023" name="BMC Biol.">
        <title>The compact genome of the sponge Oopsacas minuta (Hexactinellida) is lacking key metazoan core genes.</title>
        <authorList>
            <person name="Santini S."/>
            <person name="Schenkelaars Q."/>
            <person name="Jourda C."/>
            <person name="Duchesne M."/>
            <person name="Belahbib H."/>
            <person name="Rocher C."/>
            <person name="Selva M."/>
            <person name="Riesgo A."/>
            <person name="Vervoort M."/>
            <person name="Leys S.P."/>
            <person name="Kodjabachian L."/>
            <person name="Le Bivic A."/>
            <person name="Borchiellini C."/>
            <person name="Claverie J.M."/>
            <person name="Renard E."/>
        </authorList>
    </citation>
    <scope>NUCLEOTIDE SEQUENCE [LARGE SCALE GENOMIC DNA]</scope>
    <source>
        <strain evidence="2">SPO-2</strain>
    </source>
</reference>
<organism evidence="2 3">
    <name type="scientific">Oopsacas minuta</name>
    <dbReference type="NCBI Taxonomy" id="111878"/>
    <lineage>
        <taxon>Eukaryota</taxon>
        <taxon>Metazoa</taxon>
        <taxon>Porifera</taxon>
        <taxon>Hexactinellida</taxon>
        <taxon>Hexasterophora</taxon>
        <taxon>Lyssacinosida</taxon>
        <taxon>Leucopsacidae</taxon>
        <taxon>Oopsacas</taxon>
    </lineage>
</organism>
<name>A0AAV7K023_9METZ</name>
<accession>A0AAV7K023</accession>
<protein>
    <submittedName>
        <fullName evidence="2">Uncharacterized protein</fullName>
    </submittedName>
</protein>
<gene>
    <name evidence="2" type="ORF">LOD99_2916</name>
</gene>
<keyword evidence="1" id="KW-0812">Transmembrane</keyword>
<proteinExistence type="predicted"/>
<keyword evidence="3" id="KW-1185">Reference proteome</keyword>
<feature type="transmembrane region" description="Helical" evidence="1">
    <location>
        <begin position="42"/>
        <end position="62"/>
    </location>
</feature>
<dbReference type="EMBL" id="JAKMXF010000233">
    <property type="protein sequence ID" value="KAI6654069.1"/>
    <property type="molecule type" value="Genomic_DNA"/>
</dbReference>
<evidence type="ECO:0000313" key="3">
    <source>
        <dbReference type="Proteomes" id="UP001165289"/>
    </source>
</evidence>
<dbReference type="AlphaFoldDB" id="A0AAV7K023"/>
<evidence type="ECO:0000313" key="2">
    <source>
        <dbReference type="EMBL" id="KAI6654069.1"/>
    </source>
</evidence>
<dbReference type="Proteomes" id="UP001165289">
    <property type="component" value="Unassembled WGS sequence"/>
</dbReference>
<comment type="caution">
    <text evidence="2">The sequence shown here is derived from an EMBL/GenBank/DDBJ whole genome shotgun (WGS) entry which is preliminary data.</text>
</comment>
<evidence type="ECO:0000256" key="1">
    <source>
        <dbReference type="SAM" id="Phobius"/>
    </source>
</evidence>
<keyword evidence="1" id="KW-0472">Membrane</keyword>